<feature type="compositionally biased region" description="Low complexity" evidence="2">
    <location>
        <begin position="376"/>
        <end position="392"/>
    </location>
</feature>
<sequence length="537" mass="56592">MSAQHGAGSAALVIAAREGDTQAQDALVNAYLPLVYNIVGRALNGSVDVDDVVQETMLRALHGLDGLRTPERFRSWLVAIAMNQVRTHWQDRQNAPGAVDEAQDLADPGADFVDLTVMQLQLSGQRQETARATRWLEPDDRGLLSLWWLECAGELTRTEVAAALDLSTQHTAVRVQRMKAQLEAARVVVRALDARPQCEELRVVLAAWDGLPSALWRKRIARHARECVRCSGLWSGLMPAEGLLAGLALVGVSSALLASVRSATGGMAAAGSATPLGASAGPVPGQGRAASRTESLRRRRMRRRAVSAAVVAACVAGGGFWYFGTDSGDGAGGTTAERAEATPVVDLSAPSPEKSSPSASASPSPSVSKTKKARPSKSPSPTPKKTTPAPRRSTPPAPTPAGTPQSQPAPSGTVAQVVALVNKERASAGCGPLTEDPQLEKAAQNHSDDMAARGFFDHTNPDGADPGQRITATGYRWSTEGENIAQGQQTAASVMDSWMHSPGHRANILNCSFKNIGVGVHKGAGGPWWTQDFGTRM</sequence>
<dbReference type="SUPFAM" id="SSF55797">
    <property type="entry name" value="PR-1-like"/>
    <property type="match status" value="1"/>
</dbReference>
<dbReference type="NCBIfam" id="TIGR02937">
    <property type="entry name" value="sigma70-ECF"/>
    <property type="match status" value="1"/>
</dbReference>
<dbReference type="Gene3D" id="3.40.33.10">
    <property type="entry name" value="CAP"/>
    <property type="match status" value="1"/>
</dbReference>
<proteinExistence type="inferred from homology"/>
<keyword evidence="1" id="KW-0805">Transcription regulation</keyword>
<feature type="region of interest" description="Disordered" evidence="2">
    <location>
        <begin position="272"/>
        <end position="298"/>
    </location>
</feature>
<name>A0ABV1U8E6_9ACTN</name>
<dbReference type="Proteomes" id="UP001470023">
    <property type="component" value="Unassembled WGS sequence"/>
</dbReference>
<dbReference type="Gene3D" id="1.10.1740.10">
    <property type="match status" value="1"/>
</dbReference>
<keyword evidence="7" id="KW-1185">Reference proteome</keyword>
<dbReference type="EMBL" id="JBEPAZ010000013">
    <property type="protein sequence ID" value="MER6429600.1"/>
    <property type="molecule type" value="Genomic_DNA"/>
</dbReference>
<feature type="compositionally biased region" description="Low complexity" evidence="2">
    <location>
        <begin position="348"/>
        <end position="368"/>
    </location>
</feature>
<accession>A0ABV1U8E6</accession>
<feature type="compositionally biased region" description="Low complexity" evidence="2">
    <location>
        <begin position="402"/>
        <end position="411"/>
    </location>
</feature>
<protein>
    <recommendedName>
        <fullName evidence="1">RNA polymerase sigma factor</fullName>
    </recommendedName>
</protein>
<reference evidence="6 7" key="1">
    <citation type="submission" date="2024-06" db="EMBL/GenBank/DDBJ databases">
        <title>The Natural Products Discovery Center: Release of the First 8490 Sequenced Strains for Exploring Actinobacteria Biosynthetic Diversity.</title>
        <authorList>
            <person name="Kalkreuter E."/>
            <person name="Kautsar S.A."/>
            <person name="Yang D."/>
            <person name="Bader C.D."/>
            <person name="Teijaro C.N."/>
            <person name="Fluegel L."/>
            <person name="Davis C.M."/>
            <person name="Simpson J.R."/>
            <person name="Lauterbach L."/>
            <person name="Steele A.D."/>
            <person name="Gui C."/>
            <person name="Meng S."/>
            <person name="Li G."/>
            <person name="Viehrig K."/>
            <person name="Ye F."/>
            <person name="Su P."/>
            <person name="Kiefer A.F."/>
            <person name="Nichols A."/>
            <person name="Cepeda A.J."/>
            <person name="Yan W."/>
            <person name="Fan B."/>
            <person name="Jiang Y."/>
            <person name="Adhikari A."/>
            <person name="Zheng C.-J."/>
            <person name="Schuster L."/>
            <person name="Cowan T.M."/>
            <person name="Smanski M.J."/>
            <person name="Chevrette M.G."/>
            <person name="De Carvalho L.P.S."/>
            <person name="Shen B."/>
        </authorList>
    </citation>
    <scope>NUCLEOTIDE SEQUENCE [LARGE SCALE GENOMIC DNA]</scope>
    <source>
        <strain evidence="6 7">NPDC001166</strain>
    </source>
</reference>
<keyword evidence="3" id="KW-0472">Membrane</keyword>
<dbReference type="PROSITE" id="PS01063">
    <property type="entry name" value="SIGMA70_ECF"/>
    <property type="match status" value="1"/>
</dbReference>
<comment type="similarity">
    <text evidence="1">Belongs to the sigma-70 factor family. ECF subfamily.</text>
</comment>
<evidence type="ECO:0000256" key="3">
    <source>
        <dbReference type="SAM" id="Phobius"/>
    </source>
</evidence>
<evidence type="ECO:0000256" key="2">
    <source>
        <dbReference type="SAM" id="MobiDB-lite"/>
    </source>
</evidence>
<dbReference type="Pfam" id="PF04542">
    <property type="entry name" value="Sigma70_r2"/>
    <property type="match status" value="1"/>
</dbReference>
<evidence type="ECO:0000313" key="7">
    <source>
        <dbReference type="Proteomes" id="UP001470023"/>
    </source>
</evidence>
<feature type="transmembrane region" description="Helical" evidence="3">
    <location>
        <begin position="305"/>
        <end position="324"/>
    </location>
</feature>
<keyword evidence="1" id="KW-0731">Sigma factor</keyword>
<feature type="domain" description="RNA polymerase sigma-70 region 2" evidence="5">
    <location>
        <begin position="27"/>
        <end position="93"/>
    </location>
</feature>
<comment type="caution">
    <text evidence="6">The sequence shown here is derived from an EMBL/GenBank/DDBJ whole genome shotgun (WGS) entry which is preliminary data.</text>
</comment>
<dbReference type="InterPro" id="IPR014284">
    <property type="entry name" value="RNA_pol_sigma-70_dom"/>
</dbReference>
<gene>
    <name evidence="6" type="ORF">ABT272_17925</name>
</gene>
<organism evidence="6 7">
    <name type="scientific">Streptomyces sp. 900105245</name>
    <dbReference type="NCBI Taxonomy" id="3154379"/>
    <lineage>
        <taxon>Bacteria</taxon>
        <taxon>Bacillati</taxon>
        <taxon>Actinomycetota</taxon>
        <taxon>Actinomycetes</taxon>
        <taxon>Kitasatosporales</taxon>
        <taxon>Streptomycetaceae</taxon>
        <taxon>Streptomyces</taxon>
    </lineage>
</organism>
<dbReference type="PANTHER" id="PTHR31157:SF1">
    <property type="entry name" value="SCP DOMAIN-CONTAINING PROTEIN"/>
    <property type="match status" value="1"/>
</dbReference>
<feature type="region of interest" description="Disordered" evidence="2">
    <location>
        <begin position="341"/>
        <end position="412"/>
    </location>
</feature>
<dbReference type="SUPFAM" id="SSF88946">
    <property type="entry name" value="Sigma2 domain of RNA polymerase sigma factors"/>
    <property type="match status" value="1"/>
</dbReference>
<evidence type="ECO:0000256" key="1">
    <source>
        <dbReference type="RuleBase" id="RU000716"/>
    </source>
</evidence>
<dbReference type="Pfam" id="PF00188">
    <property type="entry name" value="CAP"/>
    <property type="match status" value="1"/>
</dbReference>
<dbReference type="InterPro" id="IPR035940">
    <property type="entry name" value="CAP_sf"/>
</dbReference>
<evidence type="ECO:0000313" key="6">
    <source>
        <dbReference type="EMBL" id="MER6429600.1"/>
    </source>
</evidence>
<evidence type="ECO:0000259" key="4">
    <source>
        <dbReference type="Pfam" id="PF00188"/>
    </source>
</evidence>
<evidence type="ECO:0000259" key="5">
    <source>
        <dbReference type="Pfam" id="PF04542"/>
    </source>
</evidence>
<dbReference type="CDD" id="cd05379">
    <property type="entry name" value="CAP_bacterial"/>
    <property type="match status" value="1"/>
</dbReference>
<dbReference type="InterPro" id="IPR007627">
    <property type="entry name" value="RNA_pol_sigma70_r2"/>
</dbReference>
<dbReference type="RefSeq" id="WP_351947122.1">
    <property type="nucleotide sequence ID" value="NZ_JBEOZW010000103.1"/>
</dbReference>
<dbReference type="InterPro" id="IPR014044">
    <property type="entry name" value="CAP_dom"/>
</dbReference>
<keyword evidence="3" id="KW-1133">Transmembrane helix</keyword>
<feature type="domain" description="SCP" evidence="4">
    <location>
        <begin position="419"/>
        <end position="533"/>
    </location>
</feature>
<feature type="transmembrane region" description="Helical" evidence="3">
    <location>
        <begin position="233"/>
        <end position="258"/>
    </location>
</feature>
<dbReference type="InterPro" id="IPR000838">
    <property type="entry name" value="RNA_pol_sigma70_ECF_CS"/>
</dbReference>
<keyword evidence="1" id="KW-0804">Transcription</keyword>
<dbReference type="PANTHER" id="PTHR31157">
    <property type="entry name" value="SCP DOMAIN-CONTAINING PROTEIN"/>
    <property type="match status" value="1"/>
</dbReference>
<keyword evidence="3" id="KW-0812">Transmembrane</keyword>
<keyword evidence="1" id="KW-0238">DNA-binding</keyword>
<dbReference type="InterPro" id="IPR013325">
    <property type="entry name" value="RNA_pol_sigma_r2"/>
</dbReference>